<sequence>MKTLGQRLEELRVVNRLTKKETGRIAKVTGTTVDKWEKDLSIPRDDKLKRLAEHYNVSFEWLRVGVDGAKVVPNHESFGVLIQPYKKGIVPLFFDLRQLPPGHSERLMYVQIEGHSMGEVLPDGSILIVDIEDKHFKDEKIYVFKTLDFISIRRLSFTSTGVRLQSLGSQKDELLTFQQLSKMDVLGRVISSICQR</sequence>
<dbReference type="CDD" id="cd00093">
    <property type="entry name" value="HTH_XRE"/>
    <property type="match status" value="1"/>
</dbReference>
<comment type="caution">
    <text evidence="5">The sequence shown here is derived from an EMBL/GenBank/DDBJ whole genome shotgun (WGS) entry which is preliminary data.</text>
</comment>
<organism evidence="5 6">
    <name type="scientific">Vibrio splendidus</name>
    <dbReference type="NCBI Taxonomy" id="29497"/>
    <lineage>
        <taxon>Bacteria</taxon>
        <taxon>Pseudomonadati</taxon>
        <taxon>Pseudomonadota</taxon>
        <taxon>Gammaproteobacteria</taxon>
        <taxon>Vibrionales</taxon>
        <taxon>Vibrionaceae</taxon>
        <taxon>Vibrio</taxon>
    </lineage>
</organism>
<keyword evidence="1" id="KW-0805">Transcription regulation</keyword>
<dbReference type="SUPFAM" id="SSF51306">
    <property type="entry name" value="LexA/Signal peptidase"/>
    <property type="match status" value="1"/>
</dbReference>
<dbReference type="Proteomes" id="UP000235533">
    <property type="component" value="Unassembled WGS sequence"/>
</dbReference>
<dbReference type="GO" id="GO:0003677">
    <property type="term" value="F:DNA binding"/>
    <property type="evidence" value="ECO:0007669"/>
    <property type="project" value="UniProtKB-KW"/>
</dbReference>
<evidence type="ECO:0000313" key="5">
    <source>
        <dbReference type="EMBL" id="PMM53527.1"/>
    </source>
</evidence>
<gene>
    <name evidence="5" type="ORF">BCT54_03395</name>
</gene>
<name>A0A2N7JR20_VIBSP</name>
<protein>
    <recommendedName>
        <fullName evidence="4">HTH cro/C1-type domain-containing protein</fullName>
    </recommendedName>
</protein>
<dbReference type="SUPFAM" id="SSF47413">
    <property type="entry name" value="lambda repressor-like DNA-binding domains"/>
    <property type="match status" value="1"/>
</dbReference>
<dbReference type="InterPro" id="IPR039418">
    <property type="entry name" value="LexA-like"/>
</dbReference>
<dbReference type="PANTHER" id="PTHR40661:SF3">
    <property type="entry name" value="FELS-1 PROPHAGE TRANSCRIPTIONAL REGULATOR"/>
    <property type="match status" value="1"/>
</dbReference>
<dbReference type="CDD" id="cd06529">
    <property type="entry name" value="S24_LexA-like"/>
    <property type="match status" value="1"/>
</dbReference>
<dbReference type="Gene3D" id="2.10.109.10">
    <property type="entry name" value="Umud Fragment, subunit A"/>
    <property type="match status" value="1"/>
</dbReference>
<dbReference type="Pfam" id="PF01381">
    <property type="entry name" value="HTH_3"/>
    <property type="match status" value="1"/>
</dbReference>
<keyword evidence="3" id="KW-0804">Transcription</keyword>
<evidence type="ECO:0000256" key="1">
    <source>
        <dbReference type="ARBA" id="ARBA00023015"/>
    </source>
</evidence>
<proteinExistence type="predicted"/>
<evidence type="ECO:0000256" key="3">
    <source>
        <dbReference type="ARBA" id="ARBA00023163"/>
    </source>
</evidence>
<dbReference type="PROSITE" id="PS50943">
    <property type="entry name" value="HTH_CROC1"/>
    <property type="match status" value="1"/>
</dbReference>
<dbReference type="PANTHER" id="PTHR40661">
    <property type="match status" value="1"/>
</dbReference>
<dbReference type="InterPro" id="IPR010982">
    <property type="entry name" value="Lambda_DNA-bd_dom_sf"/>
</dbReference>
<dbReference type="Gene3D" id="1.10.260.40">
    <property type="entry name" value="lambda repressor-like DNA-binding domains"/>
    <property type="match status" value="1"/>
</dbReference>
<accession>A0A2N7JR20</accession>
<dbReference type="AlphaFoldDB" id="A0A2N7JR20"/>
<dbReference type="RefSeq" id="WP_102552384.1">
    <property type="nucleotide sequence ID" value="NZ_MCZF01000114.1"/>
</dbReference>
<dbReference type="SMART" id="SM00530">
    <property type="entry name" value="HTH_XRE"/>
    <property type="match status" value="1"/>
</dbReference>
<dbReference type="Pfam" id="PF00717">
    <property type="entry name" value="Peptidase_S24"/>
    <property type="match status" value="1"/>
</dbReference>
<dbReference type="InterPro" id="IPR001387">
    <property type="entry name" value="Cro/C1-type_HTH"/>
</dbReference>
<dbReference type="InterPro" id="IPR015927">
    <property type="entry name" value="Peptidase_S24_S26A/B/C"/>
</dbReference>
<reference evidence="6" key="1">
    <citation type="submission" date="2016-07" db="EMBL/GenBank/DDBJ databases">
        <title>Nontailed viruses are major unrecognized killers of bacteria in the ocean.</title>
        <authorList>
            <person name="Kauffman K."/>
            <person name="Hussain F."/>
            <person name="Yang J."/>
            <person name="Arevalo P."/>
            <person name="Brown J."/>
            <person name="Cutler M."/>
            <person name="Kelly L."/>
            <person name="Polz M.F."/>
        </authorList>
    </citation>
    <scope>NUCLEOTIDE SEQUENCE [LARGE SCALE GENOMIC DNA]</scope>
    <source>
        <strain evidence="6">10N.261.48.B5</strain>
    </source>
</reference>
<evidence type="ECO:0000259" key="4">
    <source>
        <dbReference type="PROSITE" id="PS50943"/>
    </source>
</evidence>
<evidence type="ECO:0000256" key="2">
    <source>
        <dbReference type="ARBA" id="ARBA00023125"/>
    </source>
</evidence>
<feature type="domain" description="HTH cro/C1-type" evidence="4">
    <location>
        <begin position="8"/>
        <end position="62"/>
    </location>
</feature>
<dbReference type="InterPro" id="IPR036286">
    <property type="entry name" value="LexA/Signal_pep-like_sf"/>
</dbReference>
<evidence type="ECO:0000313" key="6">
    <source>
        <dbReference type="Proteomes" id="UP000235533"/>
    </source>
</evidence>
<dbReference type="EMBL" id="MCZF01000114">
    <property type="protein sequence ID" value="PMM53527.1"/>
    <property type="molecule type" value="Genomic_DNA"/>
</dbReference>
<keyword evidence="2" id="KW-0238">DNA-binding</keyword>